<keyword evidence="2" id="KW-1185">Reference proteome</keyword>
<organism evidence="1 2">
    <name type="scientific">Chryseobacterium mucoviscidosis</name>
    <dbReference type="NCBI Taxonomy" id="1945581"/>
    <lineage>
        <taxon>Bacteria</taxon>
        <taxon>Pseudomonadati</taxon>
        <taxon>Bacteroidota</taxon>
        <taxon>Flavobacteriia</taxon>
        <taxon>Flavobacteriales</taxon>
        <taxon>Weeksellaceae</taxon>
        <taxon>Chryseobacterium group</taxon>
        <taxon>Chryseobacterium</taxon>
    </lineage>
</organism>
<accession>A0A202BR81</accession>
<name>A0A202BR81_9FLAO</name>
<dbReference type="AlphaFoldDB" id="A0A202BR81"/>
<evidence type="ECO:0000313" key="2">
    <source>
        <dbReference type="Proteomes" id="UP000196355"/>
    </source>
</evidence>
<reference evidence="2" key="1">
    <citation type="submission" date="2017-02" db="EMBL/GenBank/DDBJ databases">
        <authorList>
            <person name="Tetz G."/>
            <person name="Tetz V."/>
        </authorList>
    </citation>
    <scope>NUCLEOTIDE SEQUENCE [LARGE SCALE GENOMIC DNA]</scope>
    <source>
        <strain evidence="2">VT16-26</strain>
    </source>
</reference>
<protein>
    <submittedName>
        <fullName evidence="1">Uncharacterized protein</fullName>
    </submittedName>
</protein>
<dbReference type="EMBL" id="MVAG01000193">
    <property type="protein sequence ID" value="OVE53974.1"/>
    <property type="molecule type" value="Genomic_DNA"/>
</dbReference>
<sequence length="63" mass="7615">MVKYYGNSFAKFINYKNNKGIKTPLWFSVKMKFNNNCILLFFFLDHKTDFQFTTHVSIFILSY</sequence>
<dbReference type="Proteomes" id="UP000196355">
    <property type="component" value="Unassembled WGS sequence"/>
</dbReference>
<evidence type="ECO:0000313" key="1">
    <source>
        <dbReference type="EMBL" id="OVE53974.1"/>
    </source>
</evidence>
<proteinExistence type="predicted"/>
<comment type="caution">
    <text evidence="1">The sequence shown here is derived from an EMBL/GenBank/DDBJ whole genome shotgun (WGS) entry which is preliminary data.</text>
</comment>
<gene>
    <name evidence="1" type="ORF">B0E34_20315</name>
</gene>